<dbReference type="AlphaFoldDB" id="X1PXX4"/>
<protein>
    <submittedName>
        <fullName evidence="2">Uncharacterized protein</fullName>
    </submittedName>
</protein>
<name>X1PXX4_9ZZZZ</name>
<organism evidence="2">
    <name type="scientific">marine sediment metagenome</name>
    <dbReference type="NCBI Taxonomy" id="412755"/>
    <lineage>
        <taxon>unclassified sequences</taxon>
        <taxon>metagenomes</taxon>
        <taxon>ecological metagenomes</taxon>
    </lineage>
</organism>
<accession>X1PXX4</accession>
<proteinExistence type="predicted"/>
<feature type="region of interest" description="Disordered" evidence="1">
    <location>
        <begin position="14"/>
        <end position="55"/>
    </location>
</feature>
<evidence type="ECO:0000256" key="1">
    <source>
        <dbReference type="SAM" id="MobiDB-lite"/>
    </source>
</evidence>
<feature type="compositionally biased region" description="Polar residues" evidence="1">
    <location>
        <begin position="36"/>
        <end position="55"/>
    </location>
</feature>
<sequence>MEKMISIRKSAANVGMGYNPKRKPSAVATPFPPLNFRNTGKSCPRTTENPAITVI</sequence>
<evidence type="ECO:0000313" key="2">
    <source>
        <dbReference type="EMBL" id="GAI61132.1"/>
    </source>
</evidence>
<dbReference type="EMBL" id="BARW01001563">
    <property type="protein sequence ID" value="GAI61132.1"/>
    <property type="molecule type" value="Genomic_DNA"/>
</dbReference>
<gene>
    <name evidence="2" type="ORF">S12H4_04897</name>
</gene>
<reference evidence="2" key="1">
    <citation type="journal article" date="2014" name="Front. Microbiol.">
        <title>High frequency of phylogenetically diverse reductive dehalogenase-homologous genes in deep subseafloor sedimentary metagenomes.</title>
        <authorList>
            <person name="Kawai M."/>
            <person name="Futagami T."/>
            <person name="Toyoda A."/>
            <person name="Takaki Y."/>
            <person name="Nishi S."/>
            <person name="Hori S."/>
            <person name="Arai W."/>
            <person name="Tsubouchi T."/>
            <person name="Morono Y."/>
            <person name="Uchiyama I."/>
            <person name="Ito T."/>
            <person name="Fujiyama A."/>
            <person name="Inagaki F."/>
            <person name="Takami H."/>
        </authorList>
    </citation>
    <scope>NUCLEOTIDE SEQUENCE</scope>
    <source>
        <strain evidence="2">Expedition CK06-06</strain>
    </source>
</reference>
<comment type="caution">
    <text evidence="2">The sequence shown here is derived from an EMBL/GenBank/DDBJ whole genome shotgun (WGS) entry which is preliminary data.</text>
</comment>